<dbReference type="Gene3D" id="3.30.160.60">
    <property type="entry name" value="Classic Zinc Finger"/>
    <property type="match status" value="1"/>
</dbReference>
<dbReference type="RefSeq" id="XP_046052709.1">
    <property type="nucleotide sequence ID" value="XM_046185468.1"/>
</dbReference>
<sequence>MFNSPGSGGYEKRSSQSTTSSPASNTAQLRCDFCAEPFYDVDSHCAHLIFYHGASSPFHCGRTSCSKTFKDERSLKRHLTELHLGAAYVCRCDRQCGRKDKHCKHLEINSCTGHGLYRCPCGHAVHQLNTHKHYIEKCGRKRRGRQCRQHDSTGSRAHPIREGRLSACSLCFTSLSFELSMQVVQMFANTCELCSMIVVRVPFISFFPVRVNQL</sequence>
<protein>
    <recommendedName>
        <fullName evidence="3">C2H2-type domain-containing protein</fullName>
    </recommendedName>
</protein>
<organism evidence="4 5">
    <name type="scientific">Fusarium redolens</name>
    <dbReference type="NCBI Taxonomy" id="48865"/>
    <lineage>
        <taxon>Eukaryota</taxon>
        <taxon>Fungi</taxon>
        <taxon>Dikarya</taxon>
        <taxon>Ascomycota</taxon>
        <taxon>Pezizomycotina</taxon>
        <taxon>Sordariomycetes</taxon>
        <taxon>Hypocreomycetidae</taxon>
        <taxon>Hypocreales</taxon>
        <taxon>Nectriaceae</taxon>
        <taxon>Fusarium</taxon>
        <taxon>Fusarium redolens species complex</taxon>
    </lineage>
</organism>
<name>A0A9P9KFJ3_FUSRE</name>
<dbReference type="AlphaFoldDB" id="A0A9P9KFJ3"/>
<dbReference type="Proteomes" id="UP000720189">
    <property type="component" value="Unassembled WGS sequence"/>
</dbReference>
<dbReference type="PROSITE" id="PS00028">
    <property type="entry name" value="ZINC_FINGER_C2H2_1"/>
    <property type="match status" value="1"/>
</dbReference>
<comment type="caution">
    <text evidence="4">The sequence shown here is derived from an EMBL/GenBank/DDBJ whole genome shotgun (WGS) entry which is preliminary data.</text>
</comment>
<feature type="region of interest" description="Disordered" evidence="2">
    <location>
        <begin position="1"/>
        <end position="24"/>
    </location>
</feature>
<evidence type="ECO:0000256" key="2">
    <source>
        <dbReference type="SAM" id="MobiDB-lite"/>
    </source>
</evidence>
<dbReference type="PROSITE" id="PS50157">
    <property type="entry name" value="ZINC_FINGER_C2H2_2"/>
    <property type="match status" value="1"/>
</dbReference>
<feature type="compositionally biased region" description="Low complexity" evidence="2">
    <location>
        <begin position="15"/>
        <end position="24"/>
    </location>
</feature>
<gene>
    <name evidence="4" type="ORF">BKA55DRAFT_270602</name>
</gene>
<dbReference type="OrthoDB" id="5088443at2759"/>
<dbReference type="SMART" id="SM00355">
    <property type="entry name" value="ZnF_C2H2"/>
    <property type="match status" value="2"/>
</dbReference>
<evidence type="ECO:0000313" key="4">
    <source>
        <dbReference type="EMBL" id="KAH7260832.1"/>
    </source>
</evidence>
<keyword evidence="1" id="KW-0862">Zinc</keyword>
<evidence type="ECO:0000259" key="3">
    <source>
        <dbReference type="PROSITE" id="PS50157"/>
    </source>
</evidence>
<reference evidence="4" key="1">
    <citation type="journal article" date="2021" name="Nat. Commun.">
        <title>Genetic determinants of endophytism in the Arabidopsis root mycobiome.</title>
        <authorList>
            <person name="Mesny F."/>
            <person name="Miyauchi S."/>
            <person name="Thiergart T."/>
            <person name="Pickel B."/>
            <person name="Atanasova L."/>
            <person name="Karlsson M."/>
            <person name="Huettel B."/>
            <person name="Barry K.W."/>
            <person name="Haridas S."/>
            <person name="Chen C."/>
            <person name="Bauer D."/>
            <person name="Andreopoulos W."/>
            <person name="Pangilinan J."/>
            <person name="LaButti K."/>
            <person name="Riley R."/>
            <person name="Lipzen A."/>
            <person name="Clum A."/>
            <person name="Drula E."/>
            <person name="Henrissat B."/>
            <person name="Kohler A."/>
            <person name="Grigoriev I.V."/>
            <person name="Martin F.M."/>
            <person name="Hacquard S."/>
        </authorList>
    </citation>
    <scope>NUCLEOTIDE SEQUENCE</scope>
    <source>
        <strain evidence="4">MPI-CAGE-AT-0023</strain>
    </source>
</reference>
<dbReference type="EMBL" id="JAGMUX010000004">
    <property type="protein sequence ID" value="KAH7260832.1"/>
    <property type="molecule type" value="Genomic_DNA"/>
</dbReference>
<proteinExistence type="predicted"/>
<accession>A0A9P9KFJ3</accession>
<feature type="domain" description="C2H2-type" evidence="3">
    <location>
        <begin position="58"/>
        <end position="88"/>
    </location>
</feature>
<keyword evidence="1" id="KW-0479">Metal-binding</keyword>
<keyword evidence="1" id="KW-0863">Zinc-finger</keyword>
<evidence type="ECO:0000313" key="5">
    <source>
        <dbReference type="Proteomes" id="UP000720189"/>
    </source>
</evidence>
<evidence type="ECO:0000256" key="1">
    <source>
        <dbReference type="PROSITE-ProRule" id="PRU00042"/>
    </source>
</evidence>
<dbReference type="GeneID" id="70215422"/>
<dbReference type="GO" id="GO:0008270">
    <property type="term" value="F:zinc ion binding"/>
    <property type="evidence" value="ECO:0007669"/>
    <property type="project" value="UniProtKB-KW"/>
</dbReference>
<keyword evidence="5" id="KW-1185">Reference proteome</keyword>
<dbReference type="InterPro" id="IPR013087">
    <property type="entry name" value="Znf_C2H2_type"/>
</dbReference>